<gene>
    <name evidence="1" type="ORF">ACFPXP_18030</name>
</gene>
<reference evidence="2" key="1">
    <citation type="journal article" date="2019" name="Int. J. Syst. Evol. Microbiol.">
        <title>The Global Catalogue of Microorganisms (GCM) 10K type strain sequencing project: providing services to taxonomists for standard genome sequencing and annotation.</title>
        <authorList>
            <consortium name="The Broad Institute Genomics Platform"/>
            <consortium name="The Broad Institute Genome Sequencing Center for Infectious Disease"/>
            <person name="Wu L."/>
            <person name="Ma J."/>
        </authorList>
    </citation>
    <scope>NUCLEOTIDE SEQUENCE [LARGE SCALE GENOMIC DNA]</scope>
    <source>
        <strain evidence="2">CCM 8749</strain>
    </source>
</reference>
<name>A0ABW1ITD7_9BACL</name>
<dbReference type="EMBL" id="JBHSQV010000179">
    <property type="protein sequence ID" value="MFC5988306.1"/>
    <property type="molecule type" value="Genomic_DNA"/>
</dbReference>
<accession>A0ABW1ITD7</accession>
<dbReference type="RefSeq" id="WP_379895768.1">
    <property type="nucleotide sequence ID" value="NZ_CBCSCT010000015.1"/>
</dbReference>
<dbReference type="Proteomes" id="UP001596250">
    <property type="component" value="Unassembled WGS sequence"/>
</dbReference>
<comment type="caution">
    <text evidence="1">The sequence shown here is derived from an EMBL/GenBank/DDBJ whole genome shotgun (WGS) entry which is preliminary data.</text>
</comment>
<organism evidence="1 2">
    <name type="scientific">Marinicrinis lubricantis</name>
    <dbReference type="NCBI Taxonomy" id="2086470"/>
    <lineage>
        <taxon>Bacteria</taxon>
        <taxon>Bacillati</taxon>
        <taxon>Bacillota</taxon>
        <taxon>Bacilli</taxon>
        <taxon>Bacillales</taxon>
        <taxon>Paenibacillaceae</taxon>
    </lineage>
</organism>
<sequence length="64" mass="7449">MQNETVKLSRLVLELKPELYPFLKPVELNTTIVLRDGIDGLSREDADEIVRYSIIKHQDLQLLQ</sequence>
<evidence type="ECO:0000313" key="2">
    <source>
        <dbReference type="Proteomes" id="UP001596250"/>
    </source>
</evidence>
<protein>
    <submittedName>
        <fullName evidence="1">Uncharacterized protein</fullName>
    </submittedName>
</protein>
<evidence type="ECO:0000313" key="1">
    <source>
        <dbReference type="EMBL" id="MFC5988306.1"/>
    </source>
</evidence>
<proteinExistence type="predicted"/>
<keyword evidence="2" id="KW-1185">Reference proteome</keyword>